<dbReference type="InterPro" id="IPR019734">
    <property type="entry name" value="TPR_rpt"/>
</dbReference>
<feature type="signal peptide" evidence="4">
    <location>
        <begin position="1"/>
        <end position="25"/>
    </location>
</feature>
<feature type="region of interest" description="Disordered" evidence="3">
    <location>
        <begin position="246"/>
        <end position="293"/>
    </location>
</feature>
<dbReference type="InterPro" id="IPR003921">
    <property type="entry name" value="Cell_synth_C"/>
</dbReference>
<feature type="compositionally biased region" description="Polar residues" evidence="3">
    <location>
        <begin position="251"/>
        <end position="265"/>
    </location>
</feature>
<dbReference type="InterPro" id="IPR050498">
    <property type="entry name" value="Ycf3"/>
</dbReference>
<dbReference type="Gene3D" id="1.25.40.10">
    <property type="entry name" value="Tetratricopeptide repeat domain"/>
    <property type="match status" value="2"/>
</dbReference>
<keyword evidence="4" id="KW-0732">Signal</keyword>
<evidence type="ECO:0000313" key="6">
    <source>
        <dbReference type="Proteomes" id="UP000317243"/>
    </source>
</evidence>
<dbReference type="GO" id="GO:0016020">
    <property type="term" value="C:membrane"/>
    <property type="evidence" value="ECO:0007669"/>
    <property type="project" value="InterPro"/>
</dbReference>
<dbReference type="Proteomes" id="UP000317243">
    <property type="component" value="Unassembled WGS sequence"/>
</dbReference>
<keyword evidence="1" id="KW-0677">Repeat</keyword>
<evidence type="ECO:0000256" key="4">
    <source>
        <dbReference type="SAM" id="SignalP"/>
    </source>
</evidence>
<dbReference type="EMBL" id="SIHI01000036">
    <property type="protein sequence ID" value="TWT42976.1"/>
    <property type="molecule type" value="Genomic_DNA"/>
</dbReference>
<name>A0A5C5VWB9_9PLAN</name>
<feature type="compositionally biased region" description="Low complexity" evidence="3">
    <location>
        <begin position="266"/>
        <end position="293"/>
    </location>
</feature>
<keyword evidence="2" id="KW-0802">TPR repeat</keyword>
<dbReference type="Pfam" id="PF14559">
    <property type="entry name" value="TPR_19"/>
    <property type="match status" value="1"/>
</dbReference>
<evidence type="ECO:0000256" key="1">
    <source>
        <dbReference type="ARBA" id="ARBA00022737"/>
    </source>
</evidence>
<dbReference type="PANTHER" id="PTHR44858:SF1">
    <property type="entry name" value="UDP-N-ACETYLGLUCOSAMINE--PEPTIDE N-ACETYLGLUCOSAMINYLTRANSFERASE SPINDLY-RELATED"/>
    <property type="match status" value="1"/>
</dbReference>
<dbReference type="SMART" id="SM00028">
    <property type="entry name" value="TPR"/>
    <property type="match status" value="3"/>
</dbReference>
<dbReference type="InterPro" id="IPR011990">
    <property type="entry name" value="TPR-like_helical_dom_sf"/>
</dbReference>
<protein>
    <submittedName>
        <fullName evidence="5">Cellulose synthase subunit BcsC</fullName>
    </submittedName>
</protein>
<gene>
    <name evidence="5" type="ORF">KOR42_45760</name>
</gene>
<dbReference type="PANTHER" id="PTHR44858">
    <property type="entry name" value="TETRATRICOPEPTIDE REPEAT PROTEIN 6"/>
    <property type="match status" value="1"/>
</dbReference>
<dbReference type="AlphaFoldDB" id="A0A5C5VWB9"/>
<dbReference type="GO" id="GO:0006011">
    <property type="term" value="P:UDP-alpha-D-glucose metabolic process"/>
    <property type="evidence" value="ECO:0007669"/>
    <property type="project" value="InterPro"/>
</dbReference>
<organism evidence="5 6">
    <name type="scientific">Thalassoglobus neptunius</name>
    <dbReference type="NCBI Taxonomy" id="1938619"/>
    <lineage>
        <taxon>Bacteria</taxon>
        <taxon>Pseudomonadati</taxon>
        <taxon>Planctomycetota</taxon>
        <taxon>Planctomycetia</taxon>
        <taxon>Planctomycetales</taxon>
        <taxon>Planctomycetaceae</taxon>
        <taxon>Thalassoglobus</taxon>
    </lineage>
</organism>
<reference evidence="5 6" key="1">
    <citation type="submission" date="2019-02" db="EMBL/GenBank/DDBJ databases">
        <title>Deep-cultivation of Planctomycetes and their phenomic and genomic characterization uncovers novel biology.</title>
        <authorList>
            <person name="Wiegand S."/>
            <person name="Jogler M."/>
            <person name="Boedeker C."/>
            <person name="Pinto D."/>
            <person name="Vollmers J."/>
            <person name="Rivas-Marin E."/>
            <person name="Kohn T."/>
            <person name="Peeters S.H."/>
            <person name="Heuer A."/>
            <person name="Rast P."/>
            <person name="Oberbeckmann S."/>
            <person name="Bunk B."/>
            <person name="Jeske O."/>
            <person name="Meyerdierks A."/>
            <person name="Storesund J.E."/>
            <person name="Kallscheuer N."/>
            <person name="Luecker S."/>
            <person name="Lage O.M."/>
            <person name="Pohl T."/>
            <person name="Merkel B.J."/>
            <person name="Hornburger P."/>
            <person name="Mueller R.-W."/>
            <person name="Bruemmer F."/>
            <person name="Labrenz M."/>
            <person name="Spormann A.M."/>
            <person name="Op Den Camp H."/>
            <person name="Overmann J."/>
            <person name="Amann R."/>
            <person name="Jetten M.S.M."/>
            <person name="Mascher T."/>
            <person name="Medema M.H."/>
            <person name="Devos D.P."/>
            <person name="Kaster A.-K."/>
            <person name="Ovreas L."/>
            <person name="Rohde M."/>
            <person name="Galperin M.Y."/>
            <person name="Jogler C."/>
        </authorList>
    </citation>
    <scope>NUCLEOTIDE SEQUENCE [LARGE SCALE GENOMIC DNA]</scope>
    <source>
        <strain evidence="5 6">KOR42</strain>
    </source>
</reference>
<dbReference type="Pfam" id="PF13432">
    <property type="entry name" value="TPR_16"/>
    <property type="match status" value="1"/>
</dbReference>
<sequence length="293" mass="32310" precursor="true">MRIDLAKTFLIFLGGAAICSSGCVALTAPANFVKSFQKPKVERVSYEEEVIELPDKLRDPEGLKVAYARWMEDMQQYGEARAKYQEVLDSEPKNVVAILGLARIDQQLGLHSEAEQKYRKAVRFAPDSAAVQNAFGKFYVAQANWEAALEPLTEAMLASPEDVNYRFELAVALVHVGDIDSALPHFIRTVGDAEAHFNVAMILKEIGDYNAAEKHLMLAVTKKPEFKQAHYWLAHLREERNDGIAIEPTPQYGTISSKQQSNTRPSHSFSSTGSAATSAQQAAAVRELAATAP</sequence>
<proteinExistence type="predicted"/>
<evidence type="ECO:0000313" key="5">
    <source>
        <dbReference type="EMBL" id="TWT42976.1"/>
    </source>
</evidence>
<comment type="caution">
    <text evidence="5">The sequence shown here is derived from an EMBL/GenBank/DDBJ whole genome shotgun (WGS) entry which is preliminary data.</text>
</comment>
<dbReference type="Pfam" id="PF13181">
    <property type="entry name" value="TPR_8"/>
    <property type="match status" value="1"/>
</dbReference>
<accession>A0A5C5VWB9</accession>
<dbReference type="SUPFAM" id="SSF48452">
    <property type="entry name" value="TPR-like"/>
    <property type="match status" value="1"/>
</dbReference>
<evidence type="ECO:0000256" key="2">
    <source>
        <dbReference type="ARBA" id="ARBA00022803"/>
    </source>
</evidence>
<evidence type="ECO:0000256" key="3">
    <source>
        <dbReference type="SAM" id="MobiDB-lite"/>
    </source>
</evidence>
<keyword evidence="6" id="KW-1185">Reference proteome</keyword>
<dbReference type="PRINTS" id="PR01441">
    <property type="entry name" value="CELLSNTHASEC"/>
</dbReference>
<dbReference type="OrthoDB" id="267088at2"/>
<feature type="chain" id="PRO_5023042781" evidence="4">
    <location>
        <begin position="26"/>
        <end position="293"/>
    </location>
</feature>
<dbReference type="RefSeq" id="WP_146511922.1">
    <property type="nucleotide sequence ID" value="NZ_SIHI01000036.1"/>
</dbReference>